<protein>
    <recommendedName>
        <fullName evidence="8">Serine carboxypeptidase S28</fullName>
    </recommendedName>
</protein>
<proteinExistence type="inferred from homology"/>
<dbReference type="OrthoDB" id="1735038at2759"/>
<sequence length="136" mass="15428">MNKKHHFKDPKWIVFGGSYGGSLALWTRQKYPNLTAGAVGSSPLLQPKADFWKATQFVEDTYRSYNPKCADNIEIAFAQILDMMGTELGRDQLSELFRLKPPLSNRTLKYEDIQLLTSIQLNNFILGAQFRGGPLM</sequence>
<keyword evidence="3" id="KW-0732">Signal</keyword>
<dbReference type="Pfam" id="PF05577">
    <property type="entry name" value="Peptidase_S28"/>
    <property type="match status" value="1"/>
</dbReference>
<accession>A0A2G9TN50</accession>
<evidence type="ECO:0000256" key="1">
    <source>
        <dbReference type="ARBA" id="ARBA00011079"/>
    </source>
</evidence>
<keyword evidence="2" id="KW-0645">Protease</keyword>
<dbReference type="PANTHER" id="PTHR11010:SF117">
    <property type="entry name" value="SERINE PROTEASE 16"/>
    <property type="match status" value="1"/>
</dbReference>
<dbReference type="InterPro" id="IPR029058">
    <property type="entry name" value="AB_hydrolase_fold"/>
</dbReference>
<feature type="non-terminal residue" evidence="6">
    <location>
        <position position="136"/>
    </location>
</feature>
<reference evidence="6 7" key="1">
    <citation type="submission" date="2015-09" db="EMBL/GenBank/DDBJ databases">
        <title>Draft genome of the parasitic nematode Teladorsagia circumcincta isolate WARC Sus (inbred).</title>
        <authorList>
            <person name="Mitreva M."/>
        </authorList>
    </citation>
    <scope>NUCLEOTIDE SEQUENCE [LARGE SCALE GENOMIC DNA]</scope>
    <source>
        <strain evidence="6 7">S</strain>
    </source>
</reference>
<evidence type="ECO:0000256" key="5">
    <source>
        <dbReference type="ARBA" id="ARBA00023180"/>
    </source>
</evidence>
<evidence type="ECO:0000256" key="2">
    <source>
        <dbReference type="ARBA" id="ARBA00022670"/>
    </source>
</evidence>
<dbReference type="Gene3D" id="3.40.50.1820">
    <property type="entry name" value="alpha/beta hydrolase"/>
    <property type="match status" value="1"/>
</dbReference>
<gene>
    <name evidence="6" type="ORF">TELCIR_19123</name>
</gene>
<evidence type="ECO:0008006" key="8">
    <source>
        <dbReference type="Google" id="ProtNLM"/>
    </source>
</evidence>
<keyword evidence="7" id="KW-1185">Reference proteome</keyword>
<dbReference type="SUPFAM" id="SSF53474">
    <property type="entry name" value="alpha/beta-Hydrolases"/>
    <property type="match status" value="1"/>
</dbReference>
<evidence type="ECO:0000313" key="7">
    <source>
        <dbReference type="Proteomes" id="UP000230423"/>
    </source>
</evidence>
<dbReference type="AlphaFoldDB" id="A0A2G9TN50"/>
<dbReference type="PANTHER" id="PTHR11010">
    <property type="entry name" value="PROTEASE S28 PRO-X CARBOXYPEPTIDASE-RELATED"/>
    <property type="match status" value="1"/>
</dbReference>
<dbReference type="GO" id="GO:0006508">
    <property type="term" value="P:proteolysis"/>
    <property type="evidence" value="ECO:0007669"/>
    <property type="project" value="UniProtKB-KW"/>
</dbReference>
<keyword evidence="5" id="KW-0325">Glycoprotein</keyword>
<evidence type="ECO:0000256" key="3">
    <source>
        <dbReference type="ARBA" id="ARBA00022729"/>
    </source>
</evidence>
<dbReference type="EMBL" id="KZ357887">
    <property type="protein sequence ID" value="PIO59414.1"/>
    <property type="molecule type" value="Genomic_DNA"/>
</dbReference>
<name>A0A2G9TN50_TELCI</name>
<organism evidence="6 7">
    <name type="scientific">Teladorsagia circumcincta</name>
    <name type="common">Brown stomach worm</name>
    <name type="synonym">Ostertagia circumcincta</name>
    <dbReference type="NCBI Taxonomy" id="45464"/>
    <lineage>
        <taxon>Eukaryota</taxon>
        <taxon>Metazoa</taxon>
        <taxon>Ecdysozoa</taxon>
        <taxon>Nematoda</taxon>
        <taxon>Chromadorea</taxon>
        <taxon>Rhabditida</taxon>
        <taxon>Rhabditina</taxon>
        <taxon>Rhabditomorpha</taxon>
        <taxon>Strongyloidea</taxon>
        <taxon>Trichostrongylidae</taxon>
        <taxon>Teladorsagia</taxon>
    </lineage>
</organism>
<dbReference type="GO" id="GO:0070008">
    <property type="term" value="F:serine-type exopeptidase activity"/>
    <property type="evidence" value="ECO:0007669"/>
    <property type="project" value="InterPro"/>
</dbReference>
<comment type="similarity">
    <text evidence="1">Belongs to the peptidase S28 family.</text>
</comment>
<evidence type="ECO:0000313" key="6">
    <source>
        <dbReference type="EMBL" id="PIO59414.1"/>
    </source>
</evidence>
<keyword evidence="4" id="KW-0378">Hydrolase</keyword>
<evidence type="ECO:0000256" key="4">
    <source>
        <dbReference type="ARBA" id="ARBA00022801"/>
    </source>
</evidence>
<dbReference type="Proteomes" id="UP000230423">
    <property type="component" value="Unassembled WGS sequence"/>
</dbReference>
<dbReference type="GO" id="GO:0008239">
    <property type="term" value="F:dipeptidyl-peptidase activity"/>
    <property type="evidence" value="ECO:0007669"/>
    <property type="project" value="TreeGrafter"/>
</dbReference>
<dbReference type="InterPro" id="IPR008758">
    <property type="entry name" value="Peptidase_S28"/>
</dbReference>